<evidence type="ECO:0000313" key="1">
    <source>
        <dbReference type="EMBL" id="RLY04741.1"/>
    </source>
</evidence>
<keyword evidence="2" id="KW-1185">Reference proteome</keyword>
<protein>
    <submittedName>
        <fullName evidence="1">DUF3977 family protein</fullName>
    </submittedName>
</protein>
<organism evidence="1 2">
    <name type="scientific">Streptococcus hillyeri</name>
    <dbReference type="NCBI Taxonomy" id="2282420"/>
    <lineage>
        <taxon>Bacteria</taxon>
        <taxon>Bacillati</taxon>
        <taxon>Bacillota</taxon>
        <taxon>Bacilli</taxon>
        <taxon>Lactobacillales</taxon>
        <taxon>Streptococcaceae</taxon>
        <taxon>Streptococcus</taxon>
    </lineage>
</organism>
<name>A0A3L9DTU3_9STRE</name>
<gene>
    <name evidence="1" type="ORF">EAF07_01755</name>
</gene>
<reference evidence="1 2" key="1">
    <citation type="submission" date="2018-10" db="EMBL/GenBank/DDBJ databases">
        <title>Streptococcus hillyeri sp. nov., isolated from equine tracheal sample.</title>
        <authorList>
            <person name="Macfadyen A.C."/>
            <person name="Waller A."/>
            <person name="Paterson G.K."/>
        </authorList>
    </citation>
    <scope>NUCLEOTIDE SEQUENCE [LARGE SCALE GENOMIC DNA]</scope>
    <source>
        <strain evidence="1 2">28462</strain>
    </source>
</reference>
<dbReference type="InterPro" id="IPR025009">
    <property type="entry name" value="DUF3977"/>
</dbReference>
<evidence type="ECO:0000313" key="2">
    <source>
        <dbReference type="Proteomes" id="UP000279194"/>
    </source>
</evidence>
<dbReference type="OrthoDB" id="2925496at2"/>
<dbReference type="RefSeq" id="WP_121834723.1">
    <property type="nucleotide sequence ID" value="NZ_CP163513.1"/>
</dbReference>
<accession>A0A3L9DTU3</accession>
<sequence length="80" mass="9433">MTKFIEFGIGNRWLVRTEFEHEDGTEYEKKGIVGPIKPKSIYLRLWLGDTVLILDTKEGYQRQKKHKKAFKLIFGICSEE</sequence>
<comment type="caution">
    <text evidence="1">The sequence shown here is derived from an EMBL/GenBank/DDBJ whole genome shotgun (WGS) entry which is preliminary data.</text>
</comment>
<dbReference type="Proteomes" id="UP000279194">
    <property type="component" value="Unassembled WGS sequence"/>
</dbReference>
<dbReference type="Pfam" id="PF13122">
    <property type="entry name" value="DUF3977"/>
    <property type="match status" value="1"/>
</dbReference>
<proteinExistence type="predicted"/>
<dbReference type="AlphaFoldDB" id="A0A3L9DTU3"/>
<dbReference type="EMBL" id="RCVM01000002">
    <property type="protein sequence ID" value="RLY04741.1"/>
    <property type="molecule type" value="Genomic_DNA"/>
</dbReference>